<dbReference type="PROSITE" id="PS50931">
    <property type="entry name" value="HTH_LYSR"/>
    <property type="match status" value="1"/>
</dbReference>
<sequence length="297" mass="32329">MDRFEAMTVFVAIAEAGSLSAAARKLEQPLATVSRKLTLLEAQLKARLIARSTRRLELTDAGRDYLEASRQILEQVDEAERAASGAYARPHGQLVISAPVVFGRLHLLPVVVEFLREYPDVDVRLIQVDRIVNLMEEHVDLALRIGELADSGLIATKVGEVRRVVCASPAYLAAHGRPEAPADLARHVCISFEGLMSSNPWAFPGETVDIKARLAVSTAEAALAAAQMGLGVTRVLSYQAAESVQAGALERLLPTHEPAPVPVSLIYPGQGRLPMKCRAFLDHAAPRLRERLQRLPC</sequence>
<organism evidence="6 7">
    <name type="scientific">Pelomonas aquatica</name>
    <dbReference type="NCBI Taxonomy" id="431058"/>
    <lineage>
        <taxon>Bacteria</taxon>
        <taxon>Pseudomonadati</taxon>
        <taxon>Pseudomonadota</taxon>
        <taxon>Betaproteobacteria</taxon>
        <taxon>Burkholderiales</taxon>
        <taxon>Sphaerotilaceae</taxon>
        <taxon>Roseateles</taxon>
    </lineage>
</organism>
<evidence type="ECO:0000256" key="4">
    <source>
        <dbReference type="ARBA" id="ARBA00023163"/>
    </source>
</evidence>
<dbReference type="CDD" id="cd08471">
    <property type="entry name" value="PBP2_CrgA_like_2"/>
    <property type="match status" value="1"/>
</dbReference>
<evidence type="ECO:0000256" key="2">
    <source>
        <dbReference type="ARBA" id="ARBA00023015"/>
    </source>
</evidence>
<dbReference type="Gene3D" id="3.40.190.290">
    <property type="match status" value="1"/>
</dbReference>
<dbReference type="InterPro" id="IPR058163">
    <property type="entry name" value="LysR-type_TF_proteobact-type"/>
</dbReference>
<gene>
    <name evidence="6" type="ORF">J2X16_002363</name>
</gene>
<dbReference type="Pfam" id="PF03466">
    <property type="entry name" value="LysR_substrate"/>
    <property type="match status" value="1"/>
</dbReference>
<evidence type="ECO:0000259" key="5">
    <source>
        <dbReference type="PROSITE" id="PS50931"/>
    </source>
</evidence>
<dbReference type="InterPro" id="IPR005119">
    <property type="entry name" value="LysR_subst-bd"/>
</dbReference>
<dbReference type="SUPFAM" id="SSF46785">
    <property type="entry name" value="Winged helix' DNA-binding domain"/>
    <property type="match status" value="1"/>
</dbReference>
<protein>
    <submittedName>
        <fullName evidence="6">DNA-binding transcriptional LysR family regulator</fullName>
    </submittedName>
</protein>
<dbReference type="InterPro" id="IPR036388">
    <property type="entry name" value="WH-like_DNA-bd_sf"/>
</dbReference>
<keyword evidence="2" id="KW-0805">Transcription regulation</keyword>
<dbReference type="InterPro" id="IPR036390">
    <property type="entry name" value="WH_DNA-bd_sf"/>
</dbReference>
<accession>A0ABU1ZAH0</accession>
<name>A0ABU1ZAH0_9BURK</name>
<dbReference type="Pfam" id="PF00126">
    <property type="entry name" value="HTH_1"/>
    <property type="match status" value="1"/>
</dbReference>
<dbReference type="PANTHER" id="PTHR30537:SF5">
    <property type="entry name" value="HTH-TYPE TRANSCRIPTIONAL ACTIVATOR TTDR-RELATED"/>
    <property type="match status" value="1"/>
</dbReference>
<keyword evidence="3 6" id="KW-0238">DNA-binding</keyword>
<dbReference type="RefSeq" id="WP_056873154.1">
    <property type="nucleotide sequence ID" value="NZ_JAVDXQ010000003.1"/>
</dbReference>
<dbReference type="PANTHER" id="PTHR30537">
    <property type="entry name" value="HTH-TYPE TRANSCRIPTIONAL REGULATOR"/>
    <property type="match status" value="1"/>
</dbReference>
<keyword evidence="4" id="KW-0804">Transcription</keyword>
<comment type="similarity">
    <text evidence="1">Belongs to the LysR transcriptional regulatory family.</text>
</comment>
<evidence type="ECO:0000313" key="7">
    <source>
        <dbReference type="Proteomes" id="UP001180536"/>
    </source>
</evidence>
<dbReference type="Proteomes" id="UP001180536">
    <property type="component" value="Unassembled WGS sequence"/>
</dbReference>
<evidence type="ECO:0000256" key="3">
    <source>
        <dbReference type="ARBA" id="ARBA00023125"/>
    </source>
</evidence>
<feature type="domain" description="HTH lysR-type" evidence="5">
    <location>
        <begin position="1"/>
        <end position="59"/>
    </location>
</feature>
<dbReference type="GO" id="GO:0003677">
    <property type="term" value="F:DNA binding"/>
    <property type="evidence" value="ECO:0007669"/>
    <property type="project" value="UniProtKB-KW"/>
</dbReference>
<dbReference type="InterPro" id="IPR000847">
    <property type="entry name" value="LysR_HTH_N"/>
</dbReference>
<evidence type="ECO:0000256" key="1">
    <source>
        <dbReference type="ARBA" id="ARBA00009437"/>
    </source>
</evidence>
<keyword evidence="7" id="KW-1185">Reference proteome</keyword>
<dbReference type="SUPFAM" id="SSF53850">
    <property type="entry name" value="Periplasmic binding protein-like II"/>
    <property type="match status" value="1"/>
</dbReference>
<comment type="caution">
    <text evidence="6">The sequence shown here is derived from an EMBL/GenBank/DDBJ whole genome shotgun (WGS) entry which is preliminary data.</text>
</comment>
<reference evidence="6 7" key="1">
    <citation type="submission" date="2023-07" db="EMBL/GenBank/DDBJ databases">
        <title>Sorghum-associated microbial communities from plants grown in Nebraska, USA.</title>
        <authorList>
            <person name="Schachtman D."/>
        </authorList>
    </citation>
    <scope>NUCLEOTIDE SEQUENCE [LARGE SCALE GENOMIC DNA]</scope>
    <source>
        <strain evidence="6 7">BE310</strain>
    </source>
</reference>
<evidence type="ECO:0000313" key="6">
    <source>
        <dbReference type="EMBL" id="MDR7297016.1"/>
    </source>
</evidence>
<dbReference type="EMBL" id="JAVDXQ010000003">
    <property type="protein sequence ID" value="MDR7297016.1"/>
    <property type="molecule type" value="Genomic_DNA"/>
</dbReference>
<dbReference type="Gene3D" id="1.10.10.10">
    <property type="entry name" value="Winged helix-like DNA-binding domain superfamily/Winged helix DNA-binding domain"/>
    <property type="match status" value="1"/>
</dbReference>
<proteinExistence type="inferred from homology"/>